<evidence type="ECO:0000259" key="15">
    <source>
        <dbReference type="Pfam" id="PF02852"/>
    </source>
</evidence>
<dbReference type="FunFam" id="3.30.390.30:FF:000001">
    <property type="entry name" value="Dihydrolipoyl dehydrogenase"/>
    <property type="match status" value="1"/>
</dbReference>
<dbReference type="PROSITE" id="PS00076">
    <property type="entry name" value="PYRIDINE_REDOX_1"/>
    <property type="match status" value="1"/>
</dbReference>
<dbReference type="Pfam" id="PF07992">
    <property type="entry name" value="Pyr_redox_2"/>
    <property type="match status" value="1"/>
</dbReference>
<keyword evidence="5 12" id="KW-0274">FAD</keyword>
<dbReference type="PRINTS" id="PR00368">
    <property type="entry name" value="FADPNR"/>
</dbReference>
<dbReference type="RefSeq" id="WP_003147585.1">
    <property type="nucleotide sequence ID" value="NZ_GL883584.1"/>
</dbReference>
<protein>
    <recommendedName>
        <fullName evidence="3 14">Dihydrolipoyl dehydrogenase</fullName>
        <ecNumber evidence="2 14">1.8.1.4</ecNumber>
    </recommendedName>
</protein>
<evidence type="ECO:0000313" key="18">
    <source>
        <dbReference type="Proteomes" id="UP000004773"/>
    </source>
</evidence>
<dbReference type="EC" id="1.8.1.4" evidence="2 14"/>
<dbReference type="PRINTS" id="PR00411">
    <property type="entry name" value="PNDRDTASEI"/>
</dbReference>
<evidence type="ECO:0000256" key="4">
    <source>
        <dbReference type="ARBA" id="ARBA00022630"/>
    </source>
</evidence>
<evidence type="ECO:0000256" key="10">
    <source>
        <dbReference type="ARBA" id="ARBA00049187"/>
    </source>
</evidence>
<dbReference type="PANTHER" id="PTHR22912">
    <property type="entry name" value="DISULFIDE OXIDOREDUCTASE"/>
    <property type="match status" value="1"/>
</dbReference>
<evidence type="ECO:0000256" key="2">
    <source>
        <dbReference type="ARBA" id="ARBA00012608"/>
    </source>
</evidence>
<comment type="similarity">
    <text evidence="1 14">Belongs to the class-I pyridine nucleotide-disulfide oxidoreductase family.</text>
</comment>
<evidence type="ECO:0000256" key="6">
    <source>
        <dbReference type="ARBA" id="ARBA00023002"/>
    </source>
</evidence>
<evidence type="ECO:0000256" key="13">
    <source>
        <dbReference type="PIRSR" id="PIRSR000350-4"/>
    </source>
</evidence>
<evidence type="ECO:0000256" key="3">
    <source>
        <dbReference type="ARBA" id="ARBA00016961"/>
    </source>
</evidence>
<feature type="domain" description="FAD/NAD(P)-binding" evidence="16">
    <location>
        <begin position="11"/>
        <end position="330"/>
    </location>
</feature>
<dbReference type="GO" id="GO:0050660">
    <property type="term" value="F:flavin adenine dinucleotide binding"/>
    <property type="evidence" value="ECO:0007669"/>
    <property type="project" value="InterPro"/>
</dbReference>
<evidence type="ECO:0000256" key="1">
    <source>
        <dbReference type="ARBA" id="ARBA00007532"/>
    </source>
</evidence>
<feature type="disulfide bond" description="Redox-active" evidence="13">
    <location>
        <begin position="47"/>
        <end position="52"/>
    </location>
</feature>
<evidence type="ECO:0000256" key="8">
    <source>
        <dbReference type="ARBA" id="ARBA00023157"/>
    </source>
</evidence>
<sequence>MVVGNFIQELDTIVIGGGPGGYVAAIKLAQLGKKVTLFEKEKVGGTCLHRGCIPSKALISVGHQFEEIKKSSRGIKVDNAEIDFVETQHWKNEEVVETLHKGVQGLLKKNGVNVIYGEVNFIDDKTISVILDEFHNNTYHFKEAIIATGTQPIEIKGFKFKDRILSSTEVLNLTEVPKSLVVIGGGYIGIELAGAYASLGSKVTIIEGTEKILRVFEDDIANVVIEELKNKGVEIITNATANNAKSTDNSVITNYSVDGKEFTIESDYVLVSVGRKAKFDELGLEYAGVEVTDRGLIKVDEQRRTTKEHIFAIGDIVEGPTLAHKAMYEAKIAAEALNGDKSAIVDYFAIPTVCFTTPEIALVGYTKAQAQEKGYEVVTGQYSFGHNGRSLSISQSKGFVRIVAIKNTNKIIGAAIVGPGASDLIAELALAVEQGLTVDDISLTIHGHPSLNEVVVEAADIILKKAIHS</sequence>
<dbReference type="PANTHER" id="PTHR22912:SF160">
    <property type="entry name" value="DIHYDROLIPOYL DEHYDROGENASE"/>
    <property type="match status" value="1"/>
</dbReference>
<gene>
    <name evidence="17" type="ORF">HMPREF0428_01437</name>
</gene>
<comment type="catalytic activity">
    <reaction evidence="10 14">
        <text>N(6)-[(R)-dihydrolipoyl]-L-lysyl-[protein] + NAD(+) = N(6)-[(R)-lipoyl]-L-lysyl-[protein] + NADH + H(+)</text>
        <dbReference type="Rhea" id="RHEA:15045"/>
        <dbReference type="Rhea" id="RHEA-COMP:10474"/>
        <dbReference type="Rhea" id="RHEA-COMP:10475"/>
        <dbReference type="ChEBI" id="CHEBI:15378"/>
        <dbReference type="ChEBI" id="CHEBI:57540"/>
        <dbReference type="ChEBI" id="CHEBI:57945"/>
        <dbReference type="ChEBI" id="CHEBI:83099"/>
        <dbReference type="ChEBI" id="CHEBI:83100"/>
        <dbReference type="EC" id="1.8.1.4"/>
    </reaction>
</comment>
<dbReference type="Pfam" id="PF02852">
    <property type="entry name" value="Pyr_redox_dim"/>
    <property type="match status" value="1"/>
</dbReference>
<dbReference type="InterPro" id="IPR023753">
    <property type="entry name" value="FAD/NAD-binding_dom"/>
</dbReference>
<name>A0AA87AUK3_9BACL</name>
<evidence type="ECO:0000259" key="16">
    <source>
        <dbReference type="Pfam" id="PF07992"/>
    </source>
</evidence>
<dbReference type="InterPro" id="IPR006258">
    <property type="entry name" value="Lipoamide_DH"/>
</dbReference>
<comment type="caution">
    <text evidence="17">The sequence shown here is derived from an EMBL/GenBank/DDBJ whole genome shotgun (WGS) entry which is preliminary data.</text>
</comment>
<feature type="binding site" evidence="12">
    <location>
        <position position="56"/>
    </location>
    <ligand>
        <name>FAD</name>
        <dbReference type="ChEBI" id="CHEBI:57692"/>
    </ligand>
</feature>
<dbReference type="InterPro" id="IPR012999">
    <property type="entry name" value="Pyr_OxRdtase_I_AS"/>
</dbReference>
<evidence type="ECO:0000256" key="12">
    <source>
        <dbReference type="PIRSR" id="PIRSR000350-3"/>
    </source>
</evidence>
<feature type="active site" description="Proton acceptor" evidence="11">
    <location>
        <position position="448"/>
    </location>
</feature>
<dbReference type="Proteomes" id="UP000004773">
    <property type="component" value="Unassembled WGS sequence"/>
</dbReference>
<evidence type="ECO:0000256" key="9">
    <source>
        <dbReference type="ARBA" id="ARBA00023284"/>
    </source>
</evidence>
<dbReference type="Gene3D" id="3.30.390.30">
    <property type="match status" value="1"/>
</dbReference>
<feature type="binding site" evidence="12">
    <location>
        <position position="207"/>
    </location>
    <ligand>
        <name>NAD(+)</name>
        <dbReference type="ChEBI" id="CHEBI:57540"/>
    </ligand>
</feature>
<proteinExistence type="inferred from homology"/>
<evidence type="ECO:0000256" key="14">
    <source>
        <dbReference type="RuleBase" id="RU003692"/>
    </source>
</evidence>
<reference evidence="17 18" key="1">
    <citation type="submission" date="2011-03" db="EMBL/GenBank/DDBJ databases">
        <title>The Genome Sequence of Gemella haemolysans M341.</title>
        <authorList>
            <consortium name="The Broad Institute Genome Sequencing Platform"/>
            <consortium name="The Broad Institute Genome Sequencing Center for Infectious Disease"/>
            <person name="Earl A."/>
            <person name="Ward D."/>
            <person name="Feldgarden M."/>
            <person name="Gevers D."/>
            <person name="Sibley C.D."/>
            <person name="Field T.R."/>
            <person name="Grinwis M."/>
            <person name="Eshaghurshan C.S."/>
            <person name="Surette M.G."/>
            <person name="Young S.K."/>
            <person name="Zeng Q."/>
            <person name="Gargeya S."/>
            <person name="Fitzgerald M."/>
            <person name="Haas B."/>
            <person name="Abouelleil A."/>
            <person name="Alvarado L."/>
            <person name="Arachchi H.M."/>
            <person name="Berlin A."/>
            <person name="Brown A."/>
            <person name="Chapman S.B."/>
            <person name="Chen Z."/>
            <person name="Dunbar C."/>
            <person name="Freedman E."/>
            <person name="Gearin G."/>
            <person name="Gellesch M."/>
            <person name="Goldberg J."/>
            <person name="Griggs A."/>
            <person name="Gujja S."/>
            <person name="Heilman E.R."/>
            <person name="Heiman D."/>
            <person name="Howarth C."/>
            <person name="Larson L."/>
            <person name="Lui A."/>
            <person name="MacDonald P.J.P."/>
            <person name="Mehta T."/>
            <person name="Montmayeur A."/>
            <person name="Murphy C."/>
            <person name="Neiman D."/>
            <person name="Pearson M."/>
            <person name="Priest M."/>
            <person name="Roberts A."/>
            <person name="Saif S."/>
            <person name="Shea T."/>
            <person name="Shenoy N."/>
            <person name="Sisk P."/>
            <person name="Stolte C."/>
            <person name="Sykes S."/>
            <person name="White J."/>
            <person name="Yandava C."/>
            <person name="Wortman J."/>
            <person name="Nusbaum C."/>
            <person name="Birren B."/>
        </authorList>
    </citation>
    <scope>NUCLEOTIDE SEQUENCE [LARGE SCALE GENOMIC DNA]</scope>
    <source>
        <strain evidence="17 18">M341</strain>
    </source>
</reference>
<organism evidence="17 18">
    <name type="scientific">Gemella haemolysans M341</name>
    <dbReference type="NCBI Taxonomy" id="562981"/>
    <lineage>
        <taxon>Bacteria</taxon>
        <taxon>Bacillati</taxon>
        <taxon>Bacillota</taxon>
        <taxon>Bacilli</taxon>
        <taxon>Bacillales</taxon>
        <taxon>Gemellaceae</taxon>
        <taxon>Gemella</taxon>
    </lineage>
</organism>
<dbReference type="SUPFAM" id="SSF55424">
    <property type="entry name" value="FAD/NAD-linked reductases, dimerisation (C-terminal) domain"/>
    <property type="match status" value="1"/>
</dbReference>
<comment type="cofactor">
    <cofactor evidence="12 14">
        <name>FAD</name>
        <dbReference type="ChEBI" id="CHEBI:57692"/>
    </cofactor>
    <text evidence="12 14">Binds 1 FAD per subunit.</text>
</comment>
<dbReference type="NCBIfam" id="TIGR01350">
    <property type="entry name" value="lipoamide_DH"/>
    <property type="match status" value="1"/>
</dbReference>
<dbReference type="EMBL" id="ACRO01000030">
    <property type="protein sequence ID" value="EGF87067.1"/>
    <property type="molecule type" value="Genomic_DNA"/>
</dbReference>
<keyword evidence="4 14" id="KW-0285">Flavoprotein</keyword>
<dbReference type="InterPro" id="IPR001100">
    <property type="entry name" value="Pyr_nuc-diS_OxRdtase"/>
</dbReference>
<keyword evidence="8" id="KW-1015">Disulfide bond</keyword>
<dbReference type="InterPro" id="IPR050151">
    <property type="entry name" value="Class-I_Pyr_Nuc-Dis_Oxidored"/>
</dbReference>
<keyword evidence="12" id="KW-0547">Nucleotide-binding</keyword>
<dbReference type="InterPro" id="IPR016156">
    <property type="entry name" value="FAD/NAD-linked_Rdtase_dimer_sf"/>
</dbReference>
<feature type="domain" description="Pyridine nucleotide-disulphide oxidoreductase dimerisation" evidence="15">
    <location>
        <begin position="350"/>
        <end position="459"/>
    </location>
</feature>
<keyword evidence="6 14" id="KW-0560">Oxidoreductase</keyword>
<evidence type="ECO:0000256" key="7">
    <source>
        <dbReference type="ARBA" id="ARBA00023027"/>
    </source>
</evidence>
<dbReference type="InterPro" id="IPR004099">
    <property type="entry name" value="Pyr_nucl-diS_OxRdtase_dimer"/>
</dbReference>
<feature type="binding site" evidence="12">
    <location>
        <begin position="184"/>
        <end position="191"/>
    </location>
    <ligand>
        <name>NAD(+)</name>
        <dbReference type="ChEBI" id="CHEBI:57540"/>
    </ligand>
</feature>
<dbReference type="Gene3D" id="3.50.50.60">
    <property type="entry name" value="FAD/NAD(P)-binding domain"/>
    <property type="match status" value="2"/>
</dbReference>
<dbReference type="GO" id="GO:0006103">
    <property type="term" value="P:2-oxoglutarate metabolic process"/>
    <property type="evidence" value="ECO:0007669"/>
    <property type="project" value="TreeGrafter"/>
</dbReference>
<dbReference type="InterPro" id="IPR036188">
    <property type="entry name" value="FAD/NAD-bd_sf"/>
</dbReference>
<accession>A0AA87AUK3</accession>
<dbReference type="AlphaFoldDB" id="A0AA87AUK3"/>
<dbReference type="SUPFAM" id="SSF51905">
    <property type="entry name" value="FAD/NAD(P)-binding domain"/>
    <property type="match status" value="1"/>
</dbReference>
<feature type="binding site" evidence="12">
    <location>
        <position position="274"/>
    </location>
    <ligand>
        <name>NAD(+)</name>
        <dbReference type="ChEBI" id="CHEBI:57540"/>
    </ligand>
</feature>
<dbReference type="GO" id="GO:0004148">
    <property type="term" value="F:dihydrolipoyl dehydrogenase (NADH) activity"/>
    <property type="evidence" value="ECO:0007669"/>
    <property type="project" value="UniProtKB-EC"/>
</dbReference>
<evidence type="ECO:0000313" key="17">
    <source>
        <dbReference type="EMBL" id="EGF87067.1"/>
    </source>
</evidence>
<keyword evidence="9 14" id="KW-0676">Redox-active center</keyword>
<evidence type="ECO:0000256" key="11">
    <source>
        <dbReference type="PIRSR" id="PIRSR000350-2"/>
    </source>
</evidence>
<keyword evidence="7 12" id="KW-0520">NAD</keyword>
<evidence type="ECO:0000256" key="5">
    <source>
        <dbReference type="ARBA" id="ARBA00022827"/>
    </source>
</evidence>
<dbReference type="PIRSF" id="PIRSF000350">
    <property type="entry name" value="Mercury_reductase_MerA"/>
    <property type="match status" value="1"/>
</dbReference>
<feature type="binding site" evidence="12">
    <location>
        <position position="315"/>
    </location>
    <ligand>
        <name>FAD</name>
        <dbReference type="ChEBI" id="CHEBI:57692"/>
    </ligand>
</feature>
<comment type="miscellaneous">
    <text evidence="14">The active site is a redox-active disulfide bond.</text>
</comment>